<dbReference type="GO" id="GO:0004190">
    <property type="term" value="F:aspartic-type endopeptidase activity"/>
    <property type="evidence" value="ECO:0007669"/>
    <property type="project" value="InterPro"/>
</dbReference>
<evidence type="ECO:0000256" key="1">
    <source>
        <dbReference type="ARBA" id="ARBA00007447"/>
    </source>
</evidence>
<dbReference type="GO" id="GO:0006508">
    <property type="term" value="P:proteolysis"/>
    <property type="evidence" value="ECO:0007669"/>
    <property type="project" value="UniProtKB-KW"/>
</dbReference>
<dbReference type="InterPro" id="IPR001461">
    <property type="entry name" value="Aspartic_peptidase_A1"/>
</dbReference>
<dbReference type="PANTHER" id="PTHR13683">
    <property type="entry name" value="ASPARTYL PROTEASES"/>
    <property type="match status" value="1"/>
</dbReference>
<gene>
    <name evidence="3" type="ORF">CKAN_02442800</name>
</gene>
<keyword evidence="3" id="KW-0378">Hydrolase</keyword>
<feature type="domain" description="Peptidase A1" evidence="2">
    <location>
        <begin position="75"/>
        <end position="185"/>
    </location>
</feature>
<comment type="caution">
    <text evidence="3">The sequence shown here is derived from an EMBL/GenBank/DDBJ whole genome shotgun (WGS) entry which is preliminary data.</text>
</comment>
<comment type="similarity">
    <text evidence="1">Belongs to the peptidase A1 family.</text>
</comment>
<dbReference type="EMBL" id="QPKB01000011">
    <property type="protein sequence ID" value="RWR95101.1"/>
    <property type="molecule type" value="Genomic_DNA"/>
</dbReference>
<dbReference type="Pfam" id="PF14543">
    <property type="entry name" value="TAXi_N"/>
    <property type="match status" value="1"/>
</dbReference>
<keyword evidence="3" id="KW-0645">Protease</keyword>
<dbReference type="InterPro" id="IPR032861">
    <property type="entry name" value="TAXi_N"/>
</dbReference>
<protein>
    <submittedName>
        <fullName evidence="3">Aspartyl protease AED1-like protein</fullName>
    </submittedName>
</protein>
<evidence type="ECO:0000313" key="4">
    <source>
        <dbReference type="Proteomes" id="UP000283530"/>
    </source>
</evidence>
<reference evidence="3 4" key="1">
    <citation type="journal article" date="2019" name="Nat. Plants">
        <title>Stout camphor tree genome fills gaps in understanding of flowering plant genome evolution.</title>
        <authorList>
            <person name="Chaw S.M."/>
            <person name="Liu Y.C."/>
            <person name="Wu Y.W."/>
            <person name="Wang H.Y."/>
            <person name="Lin C.I."/>
            <person name="Wu C.S."/>
            <person name="Ke H.M."/>
            <person name="Chang L.Y."/>
            <person name="Hsu C.Y."/>
            <person name="Yang H.T."/>
            <person name="Sudianto E."/>
            <person name="Hsu M.H."/>
            <person name="Wu K.P."/>
            <person name="Wang L.N."/>
            <person name="Leebens-Mack J.H."/>
            <person name="Tsai I.J."/>
        </authorList>
    </citation>
    <scope>NUCLEOTIDE SEQUENCE [LARGE SCALE GENOMIC DNA]</scope>
    <source>
        <strain evidence="4">cv. Chaw 1501</strain>
        <tissue evidence="3">Young leaves</tissue>
    </source>
</reference>
<dbReference type="PROSITE" id="PS51767">
    <property type="entry name" value="PEPTIDASE_A1"/>
    <property type="match status" value="1"/>
</dbReference>
<dbReference type="PANTHER" id="PTHR13683:SF750">
    <property type="entry name" value="ASPARTYL PROTEASE AED1"/>
    <property type="match status" value="1"/>
</dbReference>
<dbReference type="AlphaFoldDB" id="A0A3S3NMM1"/>
<organism evidence="3 4">
    <name type="scientific">Cinnamomum micranthum f. kanehirae</name>
    <dbReference type="NCBI Taxonomy" id="337451"/>
    <lineage>
        <taxon>Eukaryota</taxon>
        <taxon>Viridiplantae</taxon>
        <taxon>Streptophyta</taxon>
        <taxon>Embryophyta</taxon>
        <taxon>Tracheophyta</taxon>
        <taxon>Spermatophyta</taxon>
        <taxon>Magnoliopsida</taxon>
        <taxon>Magnoliidae</taxon>
        <taxon>Laurales</taxon>
        <taxon>Lauraceae</taxon>
        <taxon>Cinnamomum</taxon>
    </lineage>
</organism>
<evidence type="ECO:0000259" key="2">
    <source>
        <dbReference type="PROSITE" id="PS51767"/>
    </source>
</evidence>
<dbReference type="Gene3D" id="2.40.70.10">
    <property type="entry name" value="Acid Proteases"/>
    <property type="match status" value="1"/>
</dbReference>
<dbReference type="SUPFAM" id="SSF50630">
    <property type="entry name" value="Acid proteases"/>
    <property type="match status" value="1"/>
</dbReference>
<dbReference type="InterPro" id="IPR021109">
    <property type="entry name" value="Peptidase_aspartic_dom_sf"/>
</dbReference>
<name>A0A3S3NMM1_9MAGN</name>
<proteinExistence type="inferred from homology"/>
<evidence type="ECO:0000313" key="3">
    <source>
        <dbReference type="EMBL" id="RWR95101.1"/>
    </source>
</evidence>
<dbReference type="STRING" id="337451.A0A3S3NMM1"/>
<keyword evidence="4" id="KW-1185">Reference proteome</keyword>
<accession>A0A3S3NMM1</accession>
<dbReference type="OrthoDB" id="771136at2759"/>
<dbReference type="InterPro" id="IPR033121">
    <property type="entry name" value="PEPTIDASE_A1"/>
</dbReference>
<sequence>MYFHQCRFQSLRVVHRHEPCSPFGGVRASHRQILRQDQARVNLIRSRIYKSTQKLQPQSISLPVNLGIPFSTSHYIVTVGFGKPKKDLTVTFDTGSDLTWIQCKQALISCNSAECTRLSSATGNPSSYDYEYSIGYGNGSTSAGIIGQETLTLTSIDVTQNFQFGCGQDNDGLFGETAGFAWIRS</sequence>
<dbReference type="Proteomes" id="UP000283530">
    <property type="component" value="Unassembled WGS sequence"/>
</dbReference>